<dbReference type="SMART" id="SM00175">
    <property type="entry name" value="RAB"/>
    <property type="match status" value="1"/>
</dbReference>
<evidence type="ECO:0000256" key="3">
    <source>
        <dbReference type="ARBA" id="ARBA00022475"/>
    </source>
</evidence>
<comment type="similarity">
    <text evidence="2">Belongs to the small GTPase superfamily. Rho family.</text>
</comment>
<dbReference type="PROSITE" id="PS51420">
    <property type="entry name" value="RHO"/>
    <property type="match status" value="1"/>
</dbReference>
<dbReference type="CDD" id="cd01870">
    <property type="entry name" value="RhoA_like"/>
    <property type="match status" value="1"/>
</dbReference>
<name>A0A4U0TN95_9PEZI</name>
<evidence type="ECO:0000256" key="9">
    <source>
        <dbReference type="ARBA" id="ARBA00023289"/>
    </source>
</evidence>
<dbReference type="AlphaFoldDB" id="A0A4U0TN95"/>
<dbReference type="PROSITE" id="PS51419">
    <property type="entry name" value="RAB"/>
    <property type="match status" value="1"/>
</dbReference>
<proteinExistence type="inferred from homology"/>
<dbReference type="SMART" id="SM00174">
    <property type="entry name" value="RHO"/>
    <property type="match status" value="1"/>
</dbReference>
<dbReference type="SUPFAM" id="SSF117281">
    <property type="entry name" value="Kelch motif"/>
    <property type="match status" value="1"/>
</dbReference>
<dbReference type="PROSITE" id="PS51421">
    <property type="entry name" value="RAS"/>
    <property type="match status" value="1"/>
</dbReference>
<accession>A0A4U0TN95</accession>
<dbReference type="GO" id="GO:0005525">
    <property type="term" value="F:GTP binding"/>
    <property type="evidence" value="ECO:0007669"/>
    <property type="project" value="UniProtKB-KW"/>
</dbReference>
<dbReference type="GO" id="GO:0005886">
    <property type="term" value="C:plasma membrane"/>
    <property type="evidence" value="ECO:0007669"/>
    <property type="project" value="UniProtKB-SubCell"/>
</dbReference>
<keyword evidence="9" id="KW-0636">Prenylation</keyword>
<dbReference type="InterPro" id="IPR015915">
    <property type="entry name" value="Kelch-typ_b-propeller"/>
</dbReference>
<evidence type="ECO:0000256" key="5">
    <source>
        <dbReference type="ARBA" id="ARBA00022741"/>
    </source>
</evidence>
<keyword evidence="8" id="KW-0449">Lipoprotein</keyword>
<comment type="caution">
    <text evidence="10">The sequence shown here is derived from an EMBL/GenBank/DDBJ whole genome shotgun (WGS) entry which is preliminary data.</text>
</comment>
<reference evidence="10 11" key="1">
    <citation type="submission" date="2017-03" db="EMBL/GenBank/DDBJ databases">
        <title>Genomes of endolithic fungi from Antarctica.</title>
        <authorList>
            <person name="Coleine C."/>
            <person name="Masonjones S."/>
            <person name="Stajich J.E."/>
        </authorList>
    </citation>
    <scope>NUCLEOTIDE SEQUENCE [LARGE SCALE GENOMIC DNA]</scope>
    <source>
        <strain evidence="10 11">CCFEE 6315</strain>
    </source>
</reference>
<evidence type="ECO:0000313" key="11">
    <source>
        <dbReference type="Proteomes" id="UP000308549"/>
    </source>
</evidence>
<organism evidence="10 11">
    <name type="scientific">Salinomyces thailandicus</name>
    <dbReference type="NCBI Taxonomy" id="706561"/>
    <lineage>
        <taxon>Eukaryota</taxon>
        <taxon>Fungi</taxon>
        <taxon>Dikarya</taxon>
        <taxon>Ascomycota</taxon>
        <taxon>Pezizomycotina</taxon>
        <taxon>Dothideomycetes</taxon>
        <taxon>Dothideomycetidae</taxon>
        <taxon>Mycosphaerellales</taxon>
        <taxon>Teratosphaeriaceae</taxon>
        <taxon>Salinomyces</taxon>
    </lineage>
</organism>
<dbReference type="Gene3D" id="2.120.10.80">
    <property type="entry name" value="Kelch-type beta propeller"/>
    <property type="match status" value="1"/>
</dbReference>
<dbReference type="Pfam" id="PF24681">
    <property type="entry name" value="Kelch_KLHDC2_KLHL20_DRC7"/>
    <property type="match status" value="1"/>
</dbReference>
<sequence>MKAAWTKLAQSDQLKRSSHSSSVVDSAAYLFGGELQPRQPRDNDVFRLDLARMSASSEVQLLQCKGSPPTPRVGSATCALKGKIYLFSGRGGEAMAPIDEAGCLWVLDPSTTTWSSIKPTGVFPQARSYHSMTSDGEDTIYMHAGCPEKGRLRDLWAFSVAKCEMNGFDGKTEQGGALDVYDPAKDSWASIEFAADGKQGPGARSVAALLPVSVDGAASLLTLFGESDPSSLGHQGAGKMLSDVWMYSLDDGKWAQIVAEGGEVPDGRGWFDADVSARVSEFCGAALSKHSHAEMAEIRRKLVIVGDGACGKTCLLIVFSKGTFPEVYVPTVFENYVADVEVDGKHVELALWDTAGQEDYDRLRPLSYPDSHVILICFAVDSPDSLDNVQEKWISEVLHFCQGLPIILVGCKKDLRYDQKTIEELHKTSQKPVTPEQAEDVRKKIGAQKYLECSAKTNEGVREVFEHATRAALLTRKKEKKKCLIL</sequence>
<dbReference type="GO" id="GO:0007264">
    <property type="term" value="P:small GTPase-mediated signal transduction"/>
    <property type="evidence" value="ECO:0007669"/>
    <property type="project" value="InterPro"/>
</dbReference>
<keyword evidence="3" id="KW-1003">Cell membrane</keyword>
<dbReference type="InterPro" id="IPR027417">
    <property type="entry name" value="P-loop_NTPase"/>
</dbReference>
<keyword evidence="6" id="KW-0342">GTP-binding</keyword>
<gene>
    <name evidence="10" type="ORF">B0A50_07498</name>
</gene>
<dbReference type="SMART" id="SM00173">
    <property type="entry name" value="RAS"/>
    <property type="match status" value="1"/>
</dbReference>
<evidence type="ECO:0000313" key="10">
    <source>
        <dbReference type="EMBL" id="TKA23471.1"/>
    </source>
</evidence>
<dbReference type="Gene3D" id="3.40.50.300">
    <property type="entry name" value="P-loop containing nucleotide triphosphate hydrolases"/>
    <property type="match status" value="1"/>
</dbReference>
<dbReference type="OrthoDB" id="8830751at2759"/>
<evidence type="ECO:0000256" key="4">
    <source>
        <dbReference type="ARBA" id="ARBA00022481"/>
    </source>
</evidence>
<dbReference type="PANTHER" id="PTHR24072">
    <property type="entry name" value="RHO FAMILY GTPASE"/>
    <property type="match status" value="1"/>
</dbReference>
<dbReference type="NCBIfam" id="TIGR00231">
    <property type="entry name" value="small_GTP"/>
    <property type="match status" value="1"/>
</dbReference>
<evidence type="ECO:0000256" key="8">
    <source>
        <dbReference type="ARBA" id="ARBA00023288"/>
    </source>
</evidence>
<dbReference type="InterPro" id="IPR003578">
    <property type="entry name" value="Small_GTPase_Rho"/>
</dbReference>
<dbReference type="Proteomes" id="UP000308549">
    <property type="component" value="Unassembled WGS sequence"/>
</dbReference>
<dbReference type="Pfam" id="PF00071">
    <property type="entry name" value="Ras"/>
    <property type="match status" value="1"/>
</dbReference>
<evidence type="ECO:0000256" key="7">
    <source>
        <dbReference type="ARBA" id="ARBA00023136"/>
    </source>
</evidence>
<dbReference type="InterPro" id="IPR005225">
    <property type="entry name" value="Small_GTP-bd"/>
</dbReference>
<dbReference type="FunFam" id="3.40.50.300:FF:000329">
    <property type="entry name" value="GTP-binding protein rhoA"/>
    <property type="match status" value="1"/>
</dbReference>
<comment type="subcellular location">
    <subcellularLocation>
        <location evidence="1">Cell membrane</location>
        <topology evidence="1">Lipid-anchor</topology>
    </subcellularLocation>
</comment>
<dbReference type="InterPro" id="IPR001806">
    <property type="entry name" value="Small_GTPase"/>
</dbReference>
<evidence type="ECO:0000256" key="1">
    <source>
        <dbReference type="ARBA" id="ARBA00004193"/>
    </source>
</evidence>
<dbReference type="GO" id="GO:0003924">
    <property type="term" value="F:GTPase activity"/>
    <property type="evidence" value="ECO:0007669"/>
    <property type="project" value="InterPro"/>
</dbReference>
<dbReference type="SUPFAM" id="SSF52540">
    <property type="entry name" value="P-loop containing nucleoside triphosphate hydrolases"/>
    <property type="match status" value="1"/>
</dbReference>
<protein>
    <submittedName>
        <fullName evidence="10">Uncharacterized protein</fullName>
    </submittedName>
</protein>
<keyword evidence="4" id="KW-0488">Methylation</keyword>
<evidence type="ECO:0000256" key="2">
    <source>
        <dbReference type="ARBA" id="ARBA00010142"/>
    </source>
</evidence>
<keyword evidence="5" id="KW-0547">Nucleotide-binding</keyword>
<keyword evidence="7" id="KW-0472">Membrane</keyword>
<evidence type="ECO:0000256" key="6">
    <source>
        <dbReference type="ARBA" id="ARBA00023134"/>
    </source>
</evidence>
<keyword evidence="11" id="KW-1185">Reference proteome</keyword>
<dbReference type="PRINTS" id="PR00449">
    <property type="entry name" value="RASTRNSFRMNG"/>
</dbReference>
<dbReference type="EMBL" id="NAJL01000055">
    <property type="protein sequence ID" value="TKA23471.1"/>
    <property type="molecule type" value="Genomic_DNA"/>
</dbReference>